<dbReference type="VEuPathDB" id="FungiDB:LELG_04285"/>
<dbReference type="AlphaFoldDB" id="A5E3U7"/>
<accession>A5E3U7</accession>
<dbReference type="OMA" id="WIFGYGE"/>
<dbReference type="Proteomes" id="UP000001996">
    <property type="component" value="Unassembled WGS sequence"/>
</dbReference>
<dbReference type="InterPro" id="IPR006840">
    <property type="entry name" value="ChaC"/>
</dbReference>
<protein>
    <recommendedName>
        <fullName evidence="1">glutathione-specific gamma-glutamylcyclotransferase</fullName>
        <ecNumber evidence="1">4.3.2.7</ecNumber>
    </recommendedName>
</protein>
<sequence length="253" mass="28946">MTNFDQGLWVIGYGSLIFKPPPHYSLKVSGHLQGFIRRFWQSSIDHRGTPKSPGRVVTLISLDELRQERFFHNDLHTYELMDNKGLGQKLEVDHFDISSLQPQDLKVCGCAYYIPPAHAEEVRNYLDIREQNGYELKTLRFYIRDEELPKLKPKVLDVNEVAGTDLKTQSVEMSDFCLQHDEFGPCIQSQIYIGGLDLESFIGPESIHETAKIIKTNVGPSGKNVDYLTSLNTAVKQLGWKDSYLEDLVRLIE</sequence>
<evidence type="ECO:0000313" key="3">
    <source>
        <dbReference type="EMBL" id="EDK46105.1"/>
    </source>
</evidence>
<dbReference type="eggNOG" id="KOG3182">
    <property type="taxonomic scope" value="Eukaryota"/>
</dbReference>
<dbReference type="GO" id="GO:0061928">
    <property type="term" value="F:glutathione specific gamma-glutamylcyclotransferase activity"/>
    <property type="evidence" value="ECO:0007669"/>
    <property type="project" value="UniProtKB-EC"/>
</dbReference>
<organism evidence="3 4">
    <name type="scientific">Lodderomyces elongisporus (strain ATCC 11503 / CBS 2605 / JCM 1781 / NBRC 1676 / NRRL YB-4239)</name>
    <name type="common">Yeast</name>
    <name type="synonym">Saccharomyces elongisporus</name>
    <dbReference type="NCBI Taxonomy" id="379508"/>
    <lineage>
        <taxon>Eukaryota</taxon>
        <taxon>Fungi</taxon>
        <taxon>Dikarya</taxon>
        <taxon>Ascomycota</taxon>
        <taxon>Saccharomycotina</taxon>
        <taxon>Pichiomycetes</taxon>
        <taxon>Debaryomycetaceae</taxon>
        <taxon>Candida/Lodderomyces clade</taxon>
        <taxon>Lodderomyces</taxon>
    </lineage>
</organism>
<dbReference type="PANTHER" id="PTHR12192:SF2">
    <property type="entry name" value="GLUTATHIONE-SPECIFIC GAMMA-GLUTAMYLCYCLOTRANSFERASE 2"/>
    <property type="match status" value="1"/>
</dbReference>
<keyword evidence="4" id="KW-1185">Reference proteome</keyword>
<proteinExistence type="predicted"/>
<dbReference type="InParanoid" id="A5E3U7"/>
<keyword evidence="2" id="KW-0456">Lyase</keyword>
<dbReference type="GeneID" id="5231499"/>
<dbReference type="Pfam" id="PF04752">
    <property type="entry name" value="ChaC"/>
    <property type="match status" value="1"/>
</dbReference>
<gene>
    <name evidence="3" type="ORF">LELG_04285</name>
</gene>
<dbReference type="GO" id="GO:0006751">
    <property type="term" value="P:glutathione catabolic process"/>
    <property type="evidence" value="ECO:0007669"/>
    <property type="project" value="EnsemblFungi"/>
</dbReference>
<dbReference type="PANTHER" id="PTHR12192">
    <property type="entry name" value="CATION TRANSPORT PROTEIN CHAC-RELATED"/>
    <property type="match status" value="1"/>
</dbReference>
<dbReference type="OrthoDB" id="1933483at2759"/>
<reference evidence="3 4" key="1">
    <citation type="journal article" date="2009" name="Nature">
        <title>Evolution of pathogenicity and sexual reproduction in eight Candida genomes.</title>
        <authorList>
            <person name="Butler G."/>
            <person name="Rasmussen M.D."/>
            <person name="Lin M.F."/>
            <person name="Santos M.A."/>
            <person name="Sakthikumar S."/>
            <person name="Munro C.A."/>
            <person name="Rheinbay E."/>
            <person name="Grabherr M."/>
            <person name="Forche A."/>
            <person name="Reedy J.L."/>
            <person name="Agrafioti I."/>
            <person name="Arnaud M.B."/>
            <person name="Bates S."/>
            <person name="Brown A.J."/>
            <person name="Brunke S."/>
            <person name="Costanzo M.C."/>
            <person name="Fitzpatrick D.A."/>
            <person name="de Groot P.W."/>
            <person name="Harris D."/>
            <person name="Hoyer L.L."/>
            <person name="Hube B."/>
            <person name="Klis F.M."/>
            <person name="Kodira C."/>
            <person name="Lennard N."/>
            <person name="Logue M.E."/>
            <person name="Martin R."/>
            <person name="Neiman A.M."/>
            <person name="Nikolaou E."/>
            <person name="Quail M.A."/>
            <person name="Quinn J."/>
            <person name="Santos M.C."/>
            <person name="Schmitzberger F.F."/>
            <person name="Sherlock G."/>
            <person name="Shah P."/>
            <person name="Silverstein K.A."/>
            <person name="Skrzypek M.S."/>
            <person name="Soll D."/>
            <person name="Staggs R."/>
            <person name="Stansfield I."/>
            <person name="Stumpf M.P."/>
            <person name="Sudbery P.E."/>
            <person name="Srikantha T."/>
            <person name="Zeng Q."/>
            <person name="Berman J."/>
            <person name="Berriman M."/>
            <person name="Heitman J."/>
            <person name="Gow N.A."/>
            <person name="Lorenz M.C."/>
            <person name="Birren B.W."/>
            <person name="Kellis M."/>
            <person name="Cuomo C.A."/>
        </authorList>
    </citation>
    <scope>NUCLEOTIDE SEQUENCE [LARGE SCALE GENOMIC DNA]</scope>
    <source>
        <strain evidence="4">ATCC 11503 / BCRC 21390 / CBS 2605 / JCM 1781 / NBRC 1676 / NRRL YB-4239</strain>
    </source>
</reference>
<evidence type="ECO:0000256" key="2">
    <source>
        <dbReference type="ARBA" id="ARBA00023239"/>
    </source>
</evidence>
<dbReference type="EMBL" id="CH981529">
    <property type="protein sequence ID" value="EDK46105.1"/>
    <property type="molecule type" value="Genomic_DNA"/>
</dbReference>
<dbReference type="KEGG" id="lel:PVL30_004009"/>
<dbReference type="GO" id="GO:0005737">
    <property type="term" value="C:cytoplasm"/>
    <property type="evidence" value="ECO:0007669"/>
    <property type="project" value="TreeGrafter"/>
</dbReference>
<name>A5E3U7_LODEL</name>
<dbReference type="STRING" id="379508.A5E3U7"/>
<dbReference type="GO" id="GO:0003839">
    <property type="term" value="F:gamma-glutamylcyclotransferase activity"/>
    <property type="evidence" value="ECO:0007669"/>
    <property type="project" value="EnsemblFungi"/>
</dbReference>
<dbReference type="FunCoup" id="A5E3U7">
    <property type="interactions" value="316"/>
</dbReference>
<dbReference type="EC" id="4.3.2.7" evidence="1"/>
<evidence type="ECO:0000313" key="4">
    <source>
        <dbReference type="Proteomes" id="UP000001996"/>
    </source>
</evidence>
<evidence type="ECO:0000256" key="1">
    <source>
        <dbReference type="ARBA" id="ARBA00012344"/>
    </source>
</evidence>
<dbReference type="HOGENOM" id="CLU_070703_0_0_1"/>